<sequence length="255" mass="28395">MAFFSFVTLAHSTPNDHRNYNRWHLMDHRPENLALPGVAWGDRWCHTAAQDDVSPAASEIGAIDYVAMYWFNDPAAQSIREWNQLGADSFEWGRGPLIPGVERPLLGFFRPIKGYASASALVSAEVLPYRPNRGVHLTLTRFDDARGAVAHEHHANEDRTLIPELLGLTGVAGVWTFSFSHHQSVTMRPRAISADPAGSMRIRLVYIDDGLKSTTDRITQSHSAFDARRGYGQPGSGVRTLASMSLRTIVPFLDW</sequence>
<proteinExistence type="predicted"/>
<evidence type="ECO:0000313" key="2">
    <source>
        <dbReference type="Proteomes" id="UP000225108"/>
    </source>
</evidence>
<dbReference type="Proteomes" id="UP000225108">
    <property type="component" value="Unassembled WGS sequence"/>
</dbReference>
<organism evidence="1 2">
    <name type="scientific">Williamsia marianensis</name>
    <dbReference type="NCBI Taxonomy" id="85044"/>
    <lineage>
        <taxon>Bacteria</taxon>
        <taxon>Bacillati</taxon>
        <taxon>Actinomycetota</taxon>
        <taxon>Actinomycetes</taxon>
        <taxon>Mycobacteriales</taxon>
        <taxon>Nocardiaceae</taxon>
        <taxon>Williamsia</taxon>
    </lineage>
</organism>
<dbReference type="AlphaFoldDB" id="A0A2G3PPU3"/>
<accession>A0A2G3PPU3</accession>
<dbReference type="EMBL" id="PEBD01000008">
    <property type="protein sequence ID" value="PHV67102.1"/>
    <property type="molecule type" value="Genomic_DNA"/>
</dbReference>
<evidence type="ECO:0000313" key="1">
    <source>
        <dbReference type="EMBL" id="PHV67102.1"/>
    </source>
</evidence>
<reference evidence="1 2" key="1">
    <citation type="submission" date="2017-10" db="EMBL/GenBank/DDBJ databases">
        <title>The draft genome sequence of Williamsia sp. BULT 1.1 isolated from the semi-arid grassland soils from South Africa.</title>
        <authorList>
            <person name="Kabwe M.H."/>
            <person name="Govender N."/>
            <person name="Mutseka Lunga P."/>
            <person name="Vikram S."/>
            <person name="Makhalanyane T.P."/>
        </authorList>
    </citation>
    <scope>NUCLEOTIDE SEQUENCE [LARGE SCALE GENOMIC DNA]</scope>
    <source>
        <strain evidence="1 2">BULT 1.1</strain>
    </source>
</reference>
<name>A0A2G3PPU3_WILMA</name>
<comment type="caution">
    <text evidence="1">The sequence shown here is derived from an EMBL/GenBank/DDBJ whole genome shotgun (WGS) entry which is preliminary data.</text>
</comment>
<gene>
    <name evidence="1" type="ORF">CSW57_12935</name>
</gene>
<protein>
    <submittedName>
        <fullName evidence="1">Uncharacterized protein</fullName>
    </submittedName>
</protein>